<dbReference type="InterPro" id="IPR004951">
    <property type="entry name" value="DUF268_CAE_spp"/>
</dbReference>
<name>A0A0H5QY20_9EUKA</name>
<reference evidence="1" key="1">
    <citation type="submission" date="2015-04" db="EMBL/GenBank/DDBJ databases">
        <title>The genome sequence of the plant pathogenic Rhizarian Plasmodiophora brassicae reveals insights in its biotrophic life cycle and the origin of chitin synthesis.</title>
        <authorList>
            <person name="Schwelm A."/>
            <person name="Fogelqvist J."/>
            <person name="Knaust A."/>
            <person name="Julke S."/>
            <person name="Lilja T."/>
            <person name="Dhandapani V."/>
            <person name="Bonilla-Rosso G."/>
            <person name="Karlsson M."/>
            <person name="Shevchenko A."/>
            <person name="Choi S.R."/>
            <person name="Kim H.G."/>
            <person name="Park J.Y."/>
            <person name="Lim Y.P."/>
            <person name="Ludwig-Muller J."/>
            <person name="Dixelius C."/>
        </authorList>
    </citation>
    <scope>NUCLEOTIDE SEQUENCE</scope>
    <source>
        <tissue evidence="1">Potato root galls</tissue>
    </source>
</reference>
<sequence length="120" mass="13158">MALRAGSGPILTVEFGEIISEHPMISTMIPKEFTESFLNGKIEPFDYGISFSSLEHDGLGRYGDILNPIGDLQSLAKALSYIKPGGFFFLGLMNGDDEIVFNAHRIYGKLRMPKIMAGSV</sequence>
<accession>A0A0H5QY20</accession>
<protein>
    <recommendedName>
        <fullName evidence="2">Methyltransferase type 11 domain-containing protein</fullName>
    </recommendedName>
</protein>
<dbReference type="Pfam" id="PF03269">
    <property type="entry name" value="DUF268"/>
    <property type="match status" value="1"/>
</dbReference>
<organism evidence="1">
    <name type="scientific">Spongospora subterranea</name>
    <dbReference type="NCBI Taxonomy" id="70186"/>
    <lineage>
        <taxon>Eukaryota</taxon>
        <taxon>Sar</taxon>
        <taxon>Rhizaria</taxon>
        <taxon>Endomyxa</taxon>
        <taxon>Phytomyxea</taxon>
        <taxon>Plasmodiophorida</taxon>
        <taxon>Plasmodiophoridae</taxon>
        <taxon>Spongospora</taxon>
    </lineage>
</organism>
<dbReference type="EMBL" id="HACM01000037">
    <property type="protein sequence ID" value="CRZ00479.1"/>
    <property type="molecule type" value="Transcribed_RNA"/>
</dbReference>
<evidence type="ECO:0000313" key="1">
    <source>
        <dbReference type="EMBL" id="CRZ00479.1"/>
    </source>
</evidence>
<dbReference type="AlphaFoldDB" id="A0A0H5QY20"/>
<evidence type="ECO:0008006" key="2">
    <source>
        <dbReference type="Google" id="ProtNLM"/>
    </source>
</evidence>
<proteinExistence type="predicted"/>